<sequence length="77" mass="7887">MRSGVWEVAPGRARPYCRNAPGSGTAPAAVTAPGRARAAVDRPPAGAQLREFAAQVAVQTTGTVIGGLILHVWLGPQ</sequence>
<name>A0A0C5G7X8_9ACTN</name>
<reference evidence="1 2" key="1">
    <citation type="submission" date="2015-02" db="EMBL/GenBank/DDBJ databases">
        <title>Genome sequence of thermotolerant Streptomyces cyaneogriseus subsp. Noncyanogenus NMWT1, the producer of nematocidal antibiotics nemadectin.</title>
        <authorList>
            <person name="Wang H."/>
            <person name="Li C."/>
            <person name="Xiang W."/>
            <person name="Wang X."/>
        </authorList>
    </citation>
    <scope>NUCLEOTIDE SEQUENCE [LARGE SCALE GENOMIC DNA]</scope>
    <source>
        <strain evidence="1 2">NMWT 1</strain>
    </source>
</reference>
<dbReference type="KEGG" id="scw:TU94_28970"/>
<keyword evidence="2" id="KW-1185">Reference proteome</keyword>
<proteinExistence type="predicted"/>
<evidence type="ECO:0000313" key="1">
    <source>
        <dbReference type="EMBL" id="AJP04880.1"/>
    </source>
</evidence>
<dbReference type="AlphaFoldDB" id="A0A0C5G7X8"/>
<dbReference type="Proteomes" id="UP000032234">
    <property type="component" value="Chromosome"/>
</dbReference>
<protein>
    <submittedName>
        <fullName evidence="1">Uncharacterized protein</fullName>
    </submittedName>
</protein>
<gene>
    <name evidence="1" type="ORF">TU94_28970</name>
</gene>
<organism evidence="1 2">
    <name type="scientific">Streptomyces cyaneogriseus subsp. noncyanogenus</name>
    <dbReference type="NCBI Taxonomy" id="477245"/>
    <lineage>
        <taxon>Bacteria</taxon>
        <taxon>Bacillati</taxon>
        <taxon>Actinomycetota</taxon>
        <taxon>Actinomycetes</taxon>
        <taxon>Kitasatosporales</taxon>
        <taxon>Streptomycetaceae</taxon>
        <taxon>Streptomyces</taxon>
    </lineage>
</organism>
<accession>A0A0C5G7X8</accession>
<dbReference type="EMBL" id="CP010849">
    <property type="protein sequence ID" value="AJP04880.1"/>
    <property type="molecule type" value="Genomic_DNA"/>
</dbReference>
<evidence type="ECO:0000313" key="2">
    <source>
        <dbReference type="Proteomes" id="UP000032234"/>
    </source>
</evidence>
<dbReference type="HOGENOM" id="CLU_2636376_0_0_11"/>
<dbReference type="RefSeq" id="WP_044386072.1">
    <property type="nucleotide sequence ID" value="NZ_CP010849.1"/>
</dbReference>